<reference evidence="1 2" key="3">
    <citation type="journal article" date="2017" name="Mol. Plant Pathol.">
        <title>A gapless genome sequence of the fungus Botrytis cinerea.</title>
        <authorList>
            <person name="Van Kan J.A."/>
            <person name="Stassen J.H."/>
            <person name="Mosbach A."/>
            <person name="Van Der Lee T.A."/>
            <person name="Faino L."/>
            <person name="Farmer A.D."/>
            <person name="Papasotiriou D.G."/>
            <person name="Zhou S."/>
            <person name="Seidl M.F."/>
            <person name="Cottam E."/>
            <person name="Edel D."/>
            <person name="Hahn M."/>
            <person name="Schwartz D.C."/>
            <person name="Dietrich R.A."/>
            <person name="Widdison S."/>
            <person name="Scalliet G."/>
        </authorList>
    </citation>
    <scope>NUCLEOTIDE SEQUENCE [LARGE SCALE GENOMIC DNA]</scope>
    <source>
        <strain evidence="1 2">B05.10</strain>
    </source>
</reference>
<accession>A0A384J7X1</accession>
<name>A0A384J7X1_BOTFB</name>
<dbReference type="RefSeq" id="XP_001549365.2">
    <property type="nucleotide sequence ID" value="XM_001549315.2"/>
</dbReference>
<organism evidence="1 2">
    <name type="scientific">Botryotinia fuckeliana (strain B05.10)</name>
    <name type="common">Noble rot fungus</name>
    <name type="synonym">Botrytis cinerea</name>
    <dbReference type="NCBI Taxonomy" id="332648"/>
    <lineage>
        <taxon>Eukaryota</taxon>
        <taxon>Fungi</taxon>
        <taxon>Dikarya</taxon>
        <taxon>Ascomycota</taxon>
        <taxon>Pezizomycotina</taxon>
        <taxon>Leotiomycetes</taxon>
        <taxon>Helotiales</taxon>
        <taxon>Sclerotiniaceae</taxon>
        <taxon>Botrytis</taxon>
    </lineage>
</organism>
<dbReference type="OrthoDB" id="10264655at2759"/>
<dbReference type="InterPro" id="IPR027417">
    <property type="entry name" value="P-loop_NTPase"/>
</dbReference>
<reference evidence="1 2" key="1">
    <citation type="journal article" date="2011" name="PLoS Genet.">
        <title>Genomic analysis of the necrotrophic fungal pathogens Sclerotinia sclerotiorum and Botrytis cinerea.</title>
        <authorList>
            <person name="Amselem J."/>
            <person name="Cuomo C.A."/>
            <person name="van Kan J.A."/>
            <person name="Viaud M."/>
            <person name="Benito E.P."/>
            <person name="Couloux A."/>
            <person name="Coutinho P.M."/>
            <person name="de Vries R.P."/>
            <person name="Dyer P.S."/>
            <person name="Fillinger S."/>
            <person name="Fournier E."/>
            <person name="Gout L."/>
            <person name="Hahn M."/>
            <person name="Kohn L."/>
            <person name="Lapalu N."/>
            <person name="Plummer K.M."/>
            <person name="Pradier J.M."/>
            <person name="Quevillon E."/>
            <person name="Sharon A."/>
            <person name="Simon A."/>
            <person name="ten Have A."/>
            <person name="Tudzynski B."/>
            <person name="Tudzynski P."/>
            <person name="Wincker P."/>
            <person name="Andrew M."/>
            <person name="Anthouard V."/>
            <person name="Beever R.E."/>
            <person name="Beffa R."/>
            <person name="Benoit I."/>
            <person name="Bouzid O."/>
            <person name="Brault B."/>
            <person name="Chen Z."/>
            <person name="Choquer M."/>
            <person name="Collemare J."/>
            <person name="Cotton P."/>
            <person name="Danchin E.G."/>
            <person name="Da Silva C."/>
            <person name="Gautier A."/>
            <person name="Giraud C."/>
            <person name="Giraud T."/>
            <person name="Gonzalez C."/>
            <person name="Grossetete S."/>
            <person name="Guldener U."/>
            <person name="Henrissat B."/>
            <person name="Howlett B.J."/>
            <person name="Kodira C."/>
            <person name="Kretschmer M."/>
            <person name="Lappartient A."/>
            <person name="Leroch M."/>
            <person name="Levis C."/>
            <person name="Mauceli E."/>
            <person name="Neuveglise C."/>
            <person name="Oeser B."/>
            <person name="Pearson M."/>
            <person name="Poulain J."/>
            <person name="Poussereau N."/>
            <person name="Quesneville H."/>
            <person name="Rascle C."/>
            <person name="Schumacher J."/>
            <person name="Segurens B."/>
            <person name="Sexton A."/>
            <person name="Silva E."/>
            <person name="Sirven C."/>
            <person name="Soanes D.M."/>
            <person name="Talbot N.J."/>
            <person name="Templeton M."/>
            <person name="Yandava C."/>
            <person name="Yarden O."/>
            <person name="Zeng Q."/>
            <person name="Rollins J.A."/>
            <person name="Lebrun M.H."/>
            <person name="Dickman M."/>
        </authorList>
    </citation>
    <scope>NUCLEOTIDE SEQUENCE [LARGE SCALE GENOMIC DNA]</scope>
    <source>
        <strain evidence="1 2">B05.10</strain>
    </source>
</reference>
<reference evidence="1 2" key="2">
    <citation type="journal article" date="2012" name="Eukaryot. Cell">
        <title>Genome update of Botrytis cinerea strains B05.10 and T4.</title>
        <authorList>
            <person name="Staats M."/>
            <person name="van Kan J.A."/>
        </authorList>
    </citation>
    <scope>NUCLEOTIDE SEQUENCE [LARGE SCALE GENOMIC DNA]</scope>
    <source>
        <strain evidence="1 2">B05.10</strain>
    </source>
</reference>
<sequence length="444" mass="49600">MESQEFKTINPIFYHSSQQKQMLYFVESLEKINSPEPHLTTKEGGVIQITPKALTVAISGCSSSGKTTLALLLSEIFSSSPTEKDSTCIKSPRISEENNPGNAQARHPFTTTIHQDSFFIPKADCPLVQFNSAPSDGHFIKESLAQKNDNPVYFYARDDANGKANVQITGPNTDCMEAINFGNLLRKVQATKTNNAEPEKDAQFKDDADKKKLLEQYSEMIESMRKKVRECLALVTVNHALGNGTVADYNHGWVFVEGFLLFSRALPSDDGSSWLDASSKVEDCCAGRPEKFRQEFKKDAALKENKNMRAKEEIVLANAALTQEFDIKLFLPTSKGVAKERRLSRLPYIDFPAGGRYPGQMWKSEGYFEGVVWKGYEDSFDWLLKETGKENVDGVFVRTTVDDTIENTVYWAVEIILQFLKAGSGVVSKDDARRLKVTGAHLGQ</sequence>
<dbReference type="Gene3D" id="3.40.50.300">
    <property type="entry name" value="P-loop containing nucleotide triphosphate hydrolases"/>
    <property type="match status" value="1"/>
</dbReference>
<dbReference type="KEGG" id="bfu:BCIN_01g11110"/>
<dbReference type="AlphaFoldDB" id="A0A384J7X1"/>
<evidence type="ECO:0000313" key="2">
    <source>
        <dbReference type="Proteomes" id="UP000001798"/>
    </source>
</evidence>
<evidence type="ECO:0000313" key="1">
    <source>
        <dbReference type="EMBL" id="ATZ46532.1"/>
    </source>
</evidence>
<dbReference type="Proteomes" id="UP000001798">
    <property type="component" value="Chromosome 1"/>
</dbReference>
<dbReference type="VEuPathDB" id="FungiDB:Bcin01g11110"/>
<dbReference type="EMBL" id="CP009805">
    <property type="protein sequence ID" value="ATZ46532.1"/>
    <property type="molecule type" value="Genomic_DNA"/>
</dbReference>
<keyword evidence="2" id="KW-1185">Reference proteome</keyword>
<gene>
    <name evidence="1" type="ORF">BCIN_01g11110</name>
</gene>
<proteinExistence type="predicted"/>
<dbReference type="GeneID" id="5429835"/>
<protein>
    <submittedName>
        <fullName evidence="1">Uncharacterized protein</fullName>
    </submittedName>
</protein>
<dbReference type="SUPFAM" id="SSF52540">
    <property type="entry name" value="P-loop containing nucleoside triphosphate hydrolases"/>
    <property type="match status" value="1"/>
</dbReference>